<feature type="compositionally biased region" description="Polar residues" evidence="6">
    <location>
        <begin position="266"/>
        <end position="290"/>
    </location>
</feature>
<evidence type="ECO:0000256" key="4">
    <source>
        <dbReference type="ARBA" id="ARBA00023163"/>
    </source>
</evidence>
<reference evidence="8" key="1">
    <citation type="journal article" date="2018" name="Nat. Plants">
        <title>Whole-genome landscape of Medicago truncatula symbiotic genes.</title>
        <authorList>
            <person name="Pecrix Y."/>
            <person name="Gamas P."/>
            <person name="Carrere S."/>
        </authorList>
    </citation>
    <scope>NUCLEOTIDE SEQUENCE</scope>
    <source>
        <tissue evidence="8">Leaves</tissue>
    </source>
</reference>
<evidence type="ECO:0000256" key="1">
    <source>
        <dbReference type="ARBA" id="ARBA00004123"/>
    </source>
</evidence>
<dbReference type="PROSITE" id="PS50863">
    <property type="entry name" value="B3"/>
    <property type="match status" value="3"/>
</dbReference>
<evidence type="ECO:0000256" key="3">
    <source>
        <dbReference type="ARBA" id="ARBA00023125"/>
    </source>
</evidence>
<evidence type="ECO:0000313" key="8">
    <source>
        <dbReference type="EMBL" id="RHN77370.1"/>
    </source>
</evidence>
<dbReference type="AlphaFoldDB" id="A0A396JGJ9"/>
<feature type="domain" description="TF-B3" evidence="7">
    <location>
        <begin position="154"/>
        <end position="247"/>
    </location>
</feature>
<dbReference type="InterPro" id="IPR003340">
    <property type="entry name" value="B3_DNA-bd"/>
</dbReference>
<dbReference type="Proteomes" id="UP000265566">
    <property type="component" value="Chromosome 1"/>
</dbReference>
<keyword evidence="4" id="KW-0804">Transcription</keyword>
<feature type="domain" description="TF-B3" evidence="7">
    <location>
        <begin position="26"/>
        <end position="119"/>
    </location>
</feature>
<evidence type="ECO:0000259" key="7">
    <source>
        <dbReference type="PROSITE" id="PS50863"/>
    </source>
</evidence>
<name>A0A396JGJ9_MEDTR</name>
<dbReference type="GO" id="GO:0003677">
    <property type="term" value="F:DNA binding"/>
    <property type="evidence" value="ECO:0007669"/>
    <property type="project" value="UniProtKB-KW"/>
</dbReference>
<comment type="subcellular location">
    <subcellularLocation>
        <location evidence="1">Nucleus</location>
    </subcellularLocation>
</comment>
<feature type="compositionally biased region" description="Basic residues" evidence="6">
    <location>
        <begin position="316"/>
        <end position="325"/>
    </location>
</feature>
<dbReference type="PANTHER" id="PTHR31391">
    <property type="entry name" value="B3 DOMAIN-CONTAINING PROTEIN OS11G0197600-RELATED"/>
    <property type="match status" value="1"/>
</dbReference>
<keyword evidence="2" id="KW-0805">Transcription regulation</keyword>
<evidence type="ECO:0000256" key="2">
    <source>
        <dbReference type="ARBA" id="ARBA00023015"/>
    </source>
</evidence>
<feature type="domain" description="TF-B3" evidence="7">
    <location>
        <begin position="390"/>
        <end position="486"/>
    </location>
</feature>
<dbReference type="GO" id="GO:0005634">
    <property type="term" value="C:nucleus"/>
    <property type="evidence" value="ECO:0007669"/>
    <property type="project" value="UniProtKB-SubCell"/>
</dbReference>
<dbReference type="OrthoDB" id="1388301at2759"/>
<gene>
    <name evidence="8" type="ORF">MtrunA17_Chr1g0154071</name>
</gene>
<sequence length="495" mass="55768">MEGTQNCVGSTKSLEELIYWTHFQFIHFTLFLSITDFHHQLALPKTFSDNLKKKLPENVTIKCPSGIVWNIGLTARGDTVYFTNSWQQFVKDHSLKENDFLVFKYNGESHFEVLIFNGNSFCEKAASYFVQKCGQAHSPSSGGVEDIYWSYFKFTHFTLLVHTNFERHLALPKTFSDNLNKKLPENVTLKGPSGVTWNIRLTTRDGFVYFVDGWQQFMNDHSLKANDFLVCKYNGESHFEVLIFDGESFCEKEASYFVEKCGHAQTAQGGSNASETNNSIEEVDTDSNGGDSPEQFTDDAVPKTTAIQSPFIPTGKRTKRRRRSPKAAANWGARAHAWVTCNKQHPEAASPHRSGKVDDHCILSGASLSKSTALIEEKIAQSFSSSFPYFVKIIKAFNVSGSRTINMPYQFSTAHLPNSDTPIFLQNLKGEHWLVNSVTKTKIHTSHSLCGGWMDFVRGNSIKVGDVCIFELIQECEFRVRIIAEVGKDGLVLPR</sequence>
<accession>A0A396JGJ9</accession>
<keyword evidence="3" id="KW-0238">DNA-binding</keyword>
<comment type="caution">
    <text evidence="8">The sequence shown here is derived from an EMBL/GenBank/DDBJ whole genome shotgun (WGS) entry which is preliminary data.</text>
</comment>
<dbReference type="Gramene" id="rna817">
    <property type="protein sequence ID" value="RHN77370.1"/>
    <property type="gene ID" value="gene817"/>
</dbReference>
<proteinExistence type="predicted"/>
<dbReference type="EMBL" id="PSQE01000001">
    <property type="protein sequence ID" value="RHN77370.1"/>
    <property type="molecule type" value="Genomic_DNA"/>
</dbReference>
<dbReference type="Pfam" id="PF02362">
    <property type="entry name" value="B3"/>
    <property type="match status" value="3"/>
</dbReference>
<dbReference type="InterPro" id="IPR015300">
    <property type="entry name" value="DNA-bd_pseudobarrel_sf"/>
</dbReference>
<dbReference type="Gene3D" id="2.40.330.10">
    <property type="entry name" value="DNA-binding pseudobarrel domain"/>
    <property type="match status" value="3"/>
</dbReference>
<evidence type="ECO:0000256" key="5">
    <source>
        <dbReference type="ARBA" id="ARBA00023242"/>
    </source>
</evidence>
<dbReference type="OMA" id="IFREQCC"/>
<dbReference type="SMART" id="SM01019">
    <property type="entry name" value="B3"/>
    <property type="match status" value="3"/>
</dbReference>
<dbReference type="SUPFAM" id="SSF101936">
    <property type="entry name" value="DNA-binding pseudobarrel domain"/>
    <property type="match status" value="3"/>
</dbReference>
<dbReference type="InterPro" id="IPR044837">
    <property type="entry name" value="REM16-like"/>
</dbReference>
<evidence type="ECO:0000256" key="6">
    <source>
        <dbReference type="SAM" id="MobiDB-lite"/>
    </source>
</evidence>
<keyword evidence="5" id="KW-0539">Nucleus</keyword>
<organism evidence="8">
    <name type="scientific">Medicago truncatula</name>
    <name type="common">Barrel medic</name>
    <name type="synonym">Medicago tribuloides</name>
    <dbReference type="NCBI Taxonomy" id="3880"/>
    <lineage>
        <taxon>Eukaryota</taxon>
        <taxon>Viridiplantae</taxon>
        <taxon>Streptophyta</taxon>
        <taxon>Embryophyta</taxon>
        <taxon>Tracheophyta</taxon>
        <taxon>Spermatophyta</taxon>
        <taxon>Magnoliopsida</taxon>
        <taxon>eudicotyledons</taxon>
        <taxon>Gunneridae</taxon>
        <taxon>Pentapetalae</taxon>
        <taxon>rosids</taxon>
        <taxon>fabids</taxon>
        <taxon>Fabales</taxon>
        <taxon>Fabaceae</taxon>
        <taxon>Papilionoideae</taxon>
        <taxon>50 kb inversion clade</taxon>
        <taxon>NPAAA clade</taxon>
        <taxon>Hologalegina</taxon>
        <taxon>IRL clade</taxon>
        <taxon>Trifolieae</taxon>
        <taxon>Medicago</taxon>
    </lineage>
</organism>
<dbReference type="CDD" id="cd10017">
    <property type="entry name" value="B3_DNA"/>
    <property type="match status" value="3"/>
</dbReference>
<protein>
    <submittedName>
        <fullName evidence="8">Putative transcription factor B3-Domain family</fullName>
    </submittedName>
</protein>
<feature type="region of interest" description="Disordered" evidence="6">
    <location>
        <begin position="266"/>
        <end position="331"/>
    </location>
</feature>
<dbReference type="PANTHER" id="PTHR31391:SF106">
    <property type="entry name" value="B3 DOMAIN-CONTAINING PROTEIN OS01G0723500"/>
    <property type="match status" value="1"/>
</dbReference>